<dbReference type="PANTHER" id="PTHR42711:SF5">
    <property type="entry name" value="ABC TRANSPORTER ATP-BINDING PROTEIN NATA"/>
    <property type="match status" value="1"/>
</dbReference>
<evidence type="ECO:0000313" key="7">
    <source>
        <dbReference type="Proteomes" id="UP000703893"/>
    </source>
</evidence>
<dbReference type="InterPro" id="IPR027417">
    <property type="entry name" value="P-loop_NTPase"/>
</dbReference>
<sequence length="313" mass="34176">MLSRQYGAVTAVEDLDLEVRAGEVLGFLGPNGAGKTTVTRMLSGLIAPTKGTAIVLGHDVEAGAEAVRRGVGVLTEATGLYKRLTARENLRFYAGLYGVNRIDAERRIDHYLRRLDLKHAGDRPVATYSKGMGQKVAIIRALLHEPRLVFLDEPTAGLDVESARTVRDFILTLKDEGRTVFLCTHHLDEAERVCDRVAIFKRRIIAMGDAHRLRQDLAGRKVVVRLASRAEADLLERVTGLPFVEDAQLREDGDLVATLNNPEVETPELVRLLVEGGGRVQAVRPATASLEEVYLKLVENGPSSAASGRKGEA</sequence>
<gene>
    <name evidence="6" type="ORF">FJZ00_04595</name>
</gene>
<dbReference type="Pfam" id="PF00005">
    <property type="entry name" value="ABC_tran"/>
    <property type="match status" value="1"/>
</dbReference>
<dbReference type="SMART" id="SM00382">
    <property type="entry name" value="AAA"/>
    <property type="match status" value="1"/>
</dbReference>
<comment type="similarity">
    <text evidence="1">Belongs to the ABC transporter superfamily.</text>
</comment>
<dbReference type="InterPro" id="IPR050763">
    <property type="entry name" value="ABC_transporter_ATP-binding"/>
</dbReference>
<dbReference type="InterPro" id="IPR003593">
    <property type="entry name" value="AAA+_ATPase"/>
</dbReference>
<evidence type="ECO:0000259" key="5">
    <source>
        <dbReference type="PROSITE" id="PS50893"/>
    </source>
</evidence>
<evidence type="ECO:0000256" key="3">
    <source>
        <dbReference type="ARBA" id="ARBA00022741"/>
    </source>
</evidence>
<dbReference type="GO" id="GO:0005524">
    <property type="term" value="F:ATP binding"/>
    <property type="evidence" value="ECO:0007669"/>
    <property type="project" value="UniProtKB-KW"/>
</dbReference>
<comment type="caution">
    <text evidence="6">The sequence shown here is derived from an EMBL/GenBank/DDBJ whole genome shotgun (WGS) entry which is preliminary data.</text>
</comment>
<keyword evidence="4 6" id="KW-0067">ATP-binding</keyword>
<dbReference type="EMBL" id="VGJX01000205">
    <property type="protein sequence ID" value="MBM3274406.1"/>
    <property type="molecule type" value="Genomic_DNA"/>
</dbReference>
<dbReference type="CDD" id="cd03230">
    <property type="entry name" value="ABC_DR_subfamily_A"/>
    <property type="match status" value="1"/>
</dbReference>
<keyword evidence="2" id="KW-0813">Transport</keyword>
<accession>A0A937X1S1</accession>
<evidence type="ECO:0000313" key="6">
    <source>
        <dbReference type="EMBL" id="MBM3274406.1"/>
    </source>
</evidence>
<proteinExistence type="inferred from homology"/>
<dbReference type="SUPFAM" id="SSF52540">
    <property type="entry name" value="P-loop containing nucleoside triphosphate hydrolases"/>
    <property type="match status" value="1"/>
</dbReference>
<dbReference type="Proteomes" id="UP000703893">
    <property type="component" value="Unassembled WGS sequence"/>
</dbReference>
<dbReference type="GO" id="GO:0016887">
    <property type="term" value="F:ATP hydrolysis activity"/>
    <property type="evidence" value="ECO:0007669"/>
    <property type="project" value="InterPro"/>
</dbReference>
<evidence type="ECO:0000256" key="2">
    <source>
        <dbReference type="ARBA" id="ARBA00022448"/>
    </source>
</evidence>
<keyword evidence="3" id="KW-0547">Nucleotide-binding</keyword>
<reference evidence="6 7" key="1">
    <citation type="submission" date="2019-03" db="EMBL/GenBank/DDBJ databases">
        <title>Lake Tanganyika Metagenome-Assembled Genomes (MAGs).</title>
        <authorList>
            <person name="Tran P."/>
        </authorList>
    </citation>
    <scope>NUCLEOTIDE SEQUENCE [LARGE SCALE GENOMIC DNA]</scope>
    <source>
        <strain evidence="6">K_DeepCast_65m_m2_236</strain>
    </source>
</reference>
<name>A0A937X1S1_9BACT</name>
<evidence type="ECO:0000256" key="4">
    <source>
        <dbReference type="ARBA" id="ARBA00022840"/>
    </source>
</evidence>
<organism evidence="6 7">
    <name type="scientific">Candidatus Tanganyikabacteria bacterium</name>
    <dbReference type="NCBI Taxonomy" id="2961651"/>
    <lineage>
        <taxon>Bacteria</taxon>
        <taxon>Bacillati</taxon>
        <taxon>Candidatus Sericytochromatia</taxon>
        <taxon>Candidatus Tanganyikabacteria</taxon>
    </lineage>
</organism>
<protein>
    <submittedName>
        <fullName evidence="6">ABC transporter ATP-binding protein</fullName>
    </submittedName>
</protein>
<feature type="domain" description="ABC transporter" evidence="5">
    <location>
        <begin position="2"/>
        <end position="227"/>
    </location>
</feature>
<dbReference type="InterPro" id="IPR003439">
    <property type="entry name" value="ABC_transporter-like_ATP-bd"/>
</dbReference>
<dbReference type="PANTHER" id="PTHR42711">
    <property type="entry name" value="ABC TRANSPORTER ATP-BINDING PROTEIN"/>
    <property type="match status" value="1"/>
</dbReference>
<dbReference type="Gene3D" id="3.40.50.300">
    <property type="entry name" value="P-loop containing nucleotide triphosphate hydrolases"/>
    <property type="match status" value="1"/>
</dbReference>
<dbReference type="PROSITE" id="PS50893">
    <property type="entry name" value="ABC_TRANSPORTER_2"/>
    <property type="match status" value="1"/>
</dbReference>
<dbReference type="AlphaFoldDB" id="A0A937X1S1"/>
<evidence type="ECO:0000256" key="1">
    <source>
        <dbReference type="ARBA" id="ARBA00005417"/>
    </source>
</evidence>